<keyword evidence="5" id="KW-1185">Reference proteome</keyword>
<feature type="compositionally biased region" description="Polar residues" evidence="2">
    <location>
        <begin position="184"/>
        <end position="198"/>
    </location>
</feature>
<feature type="compositionally biased region" description="Basic and acidic residues" evidence="2">
    <location>
        <begin position="987"/>
        <end position="999"/>
    </location>
</feature>
<gene>
    <name evidence="4" type="ORF">F1559_003947</name>
</gene>
<feature type="region of interest" description="Disordered" evidence="2">
    <location>
        <begin position="164"/>
        <end position="198"/>
    </location>
</feature>
<feature type="compositionally biased region" description="Basic and acidic residues" evidence="2">
    <location>
        <begin position="1014"/>
        <end position="1026"/>
    </location>
</feature>
<comment type="similarity">
    <text evidence="1">Belongs to the protein kinase superfamily. ADCK protein kinase family.</text>
</comment>
<feature type="compositionally biased region" description="Polar residues" evidence="2">
    <location>
        <begin position="1039"/>
        <end position="1052"/>
    </location>
</feature>
<proteinExistence type="inferred from homology"/>
<evidence type="ECO:0000256" key="1">
    <source>
        <dbReference type="ARBA" id="ARBA00009670"/>
    </source>
</evidence>
<dbReference type="InterPro" id="IPR000719">
    <property type="entry name" value="Prot_kinase_dom"/>
</dbReference>
<dbReference type="GO" id="GO:0004672">
    <property type="term" value="F:protein kinase activity"/>
    <property type="evidence" value="ECO:0007669"/>
    <property type="project" value="InterPro"/>
</dbReference>
<dbReference type="Pfam" id="PF03109">
    <property type="entry name" value="ABC1"/>
    <property type="match status" value="1"/>
</dbReference>
<dbReference type="GO" id="GO:0005524">
    <property type="term" value="F:ATP binding"/>
    <property type="evidence" value="ECO:0007669"/>
    <property type="project" value="InterPro"/>
</dbReference>
<dbReference type="EMBL" id="VWRR01000002">
    <property type="protein sequence ID" value="KAF6004909.1"/>
    <property type="molecule type" value="Genomic_DNA"/>
</dbReference>
<evidence type="ECO:0000313" key="5">
    <source>
        <dbReference type="Proteomes" id="UP000530660"/>
    </source>
</evidence>
<dbReference type="InterPro" id="IPR050154">
    <property type="entry name" value="UbiB_kinase"/>
</dbReference>
<feature type="region of interest" description="Disordered" evidence="2">
    <location>
        <begin position="965"/>
        <end position="1072"/>
    </location>
</feature>
<name>A0A7J7IQA4_9RHOD</name>
<evidence type="ECO:0000259" key="3">
    <source>
        <dbReference type="PROSITE" id="PS50011"/>
    </source>
</evidence>
<dbReference type="PROSITE" id="PS50011">
    <property type="entry name" value="PROTEIN_KINASE_DOM"/>
    <property type="match status" value="1"/>
</dbReference>
<dbReference type="CDD" id="cd05121">
    <property type="entry name" value="ABC1_ADCK3-like"/>
    <property type="match status" value="1"/>
</dbReference>
<feature type="domain" description="Protein kinase" evidence="3">
    <location>
        <begin position="315"/>
        <end position="645"/>
    </location>
</feature>
<dbReference type="Proteomes" id="UP000530660">
    <property type="component" value="Unassembled WGS sequence"/>
</dbReference>
<evidence type="ECO:0000256" key="2">
    <source>
        <dbReference type="SAM" id="MobiDB-lite"/>
    </source>
</evidence>
<sequence>MRVGMKPIAYFSRKPDECIIEMLLKRKTFKRCSSNDDLVPLRSSPRSMETEERANASSSPDATAKVNVWSVEKRAPPDNPDVIFWRRVGVAAFVGGFVWWSHVLSIRNSDRVRLPNTYDPGAIASYFVLRPERVATRSISIVCEAIRYFLGVQRDQLEYRLFGAKKSPQNHPEQNATIPADTRSAATTGRSTGVSSSHRAPSIRLREYLTTFIGMMRLQLVRVGDMLITPLRKDDTYWVWRRQRRAVLLRQTLERLGPAFVKLGQALATRPDIIGEAAARELQRLQDDMPHFSNDEAFRFIRTELGAPPSRVFDSITENPVASASLGQVYKASLDGVDLAVKVQRPGIVERIALDFFVVRMLGELWMHSPWAPRTDLVEAIDEYASRLFEETDYGHEAENMRRFRQLYGSLPGIYVPEVYPEYSSAHVLTMEWVNGRRLIDETATVRRDDIPLIKLGILCSLMQLMETGFLHADPHTGNLLVTEDGSRLVYLDYGLMSEVPQSVQLSIICAVVHLINREYEQLATDFFGLTLMRRDDLDMLLPEFAEALRQTFESEHDNRNPADFTLQGVAENLLRMTVRFPFVMPLYFLNNLRALAMLEGLALNADPSFRIMDILYPYVVRRLLTDPSPQLQRALQELVLTPFGEPRWDRVEKLLDDAARTAPSMAMSSLDPRPVAVLEVAAQEAAEIARLRRTEQSDDEARATMSAYFRQSAPEASLMTNSSLNGVVDDSLSAHETHDESLTEKTGLVTLDEQRRMQMLITFMASQAGVFLRRALERQLADDWNDRVQAFLDGLEKRLLPGVLTAHEIPLDATGSQLDDERSDETVGVRAANVEAVANGQKSTTDLVRAETESTNGTEEWTRSTNGLMKRRHRSGPRLTTATRENRRRLSQIITHLKLKHWRALLSLAPVLMVFYARVFCAVAWRVLQRLGFDLGILVVLGWRALRTLRPLAILSKSRRATALQEASPNGSSHGVVVDEASTETKVTEAEEVVDQRPHSTRKVNASGNGRILNDHESLDLKEPARNGQTKAVDGTRWTWQMHSPSSSATWPRNGKLENGTTKASGRDQIK</sequence>
<comment type="caution">
    <text evidence="4">The sequence shown here is derived from an EMBL/GenBank/DDBJ whole genome shotgun (WGS) entry which is preliminary data.</text>
</comment>
<dbReference type="PANTHER" id="PTHR10566">
    <property type="entry name" value="CHAPERONE-ACTIVITY OF BC1 COMPLEX CABC1 -RELATED"/>
    <property type="match status" value="1"/>
</dbReference>
<dbReference type="PANTHER" id="PTHR10566:SF124">
    <property type="entry name" value="PROTEIN KINASE SUPERFAMILY PROTEIN"/>
    <property type="match status" value="1"/>
</dbReference>
<feature type="region of interest" description="Disordered" evidence="2">
    <location>
        <begin position="40"/>
        <end position="61"/>
    </location>
</feature>
<feature type="compositionally biased region" description="Polar residues" evidence="2">
    <location>
        <begin position="167"/>
        <end position="177"/>
    </location>
</feature>
<reference evidence="4 5" key="1">
    <citation type="journal article" date="2020" name="J. Phycol.">
        <title>Comparative genome analysis reveals Cyanidiococcus gen. nov., a new extremophilic red algal genus sister to Cyanidioschyzon (Cyanidioschyzonaceae, Rhodophyta).</title>
        <authorList>
            <person name="Liu S.-L."/>
            <person name="Chiang Y.-R."/>
            <person name="Yoon H.S."/>
            <person name="Fu H.-Y."/>
        </authorList>
    </citation>
    <scope>NUCLEOTIDE SEQUENCE [LARGE SCALE GENOMIC DNA]</scope>
    <source>
        <strain evidence="4 5">THAL066</strain>
    </source>
</reference>
<evidence type="ECO:0000313" key="4">
    <source>
        <dbReference type="EMBL" id="KAF6004909.1"/>
    </source>
</evidence>
<feature type="region of interest" description="Disordered" evidence="2">
    <location>
        <begin position="843"/>
        <end position="880"/>
    </location>
</feature>
<protein>
    <recommendedName>
        <fullName evidence="3">Protein kinase domain-containing protein</fullName>
    </recommendedName>
</protein>
<dbReference type="AlphaFoldDB" id="A0A7J7IQA4"/>
<dbReference type="InterPro" id="IPR011009">
    <property type="entry name" value="Kinase-like_dom_sf"/>
</dbReference>
<accession>A0A7J7IQA4</accession>
<dbReference type="OrthoDB" id="427480at2759"/>
<organism evidence="4 5">
    <name type="scientific">Cyanidiococcus yangmingshanensis</name>
    <dbReference type="NCBI Taxonomy" id="2690220"/>
    <lineage>
        <taxon>Eukaryota</taxon>
        <taxon>Rhodophyta</taxon>
        <taxon>Bangiophyceae</taxon>
        <taxon>Cyanidiales</taxon>
        <taxon>Cyanidiaceae</taxon>
        <taxon>Cyanidiococcus</taxon>
    </lineage>
</organism>
<dbReference type="SUPFAM" id="SSF56112">
    <property type="entry name" value="Protein kinase-like (PK-like)"/>
    <property type="match status" value="1"/>
</dbReference>
<feature type="compositionally biased region" description="Polar residues" evidence="2">
    <location>
        <begin position="854"/>
        <end position="868"/>
    </location>
</feature>
<dbReference type="InterPro" id="IPR004147">
    <property type="entry name" value="ABC1_dom"/>
</dbReference>